<evidence type="ECO:0000256" key="1">
    <source>
        <dbReference type="SAM" id="Phobius"/>
    </source>
</evidence>
<dbReference type="InterPro" id="IPR033458">
    <property type="entry name" value="DUF5134"/>
</dbReference>
<keyword evidence="1" id="KW-0472">Membrane</keyword>
<accession>A0ABZ3CBF4</accession>
<evidence type="ECO:0000313" key="3">
    <source>
        <dbReference type="Proteomes" id="UP001434337"/>
    </source>
</evidence>
<feature type="transmembrane region" description="Helical" evidence="1">
    <location>
        <begin position="215"/>
        <end position="239"/>
    </location>
</feature>
<keyword evidence="1" id="KW-1133">Transmembrane helix</keyword>
<dbReference type="EMBL" id="CP115965">
    <property type="protein sequence ID" value="WZW99931.1"/>
    <property type="molecule type" value="Genomic_DNA"/>
</dbReference>
<dbReference type="Proteomes" id="UP001434337">
    <property type="component" value="Chromosome"/>
</dbReference>
<feature type="transmembrane region" description="Helical" evidence="1">
    <location>
        <begin position="149"/>
        <end position="170"/>
    </location>
</feature>
<keyword evidence="3" id="KW-1185">Reference proteome</keyword>
<keyword evidence="1" id="KW-0812">Transmembrane</keyword>
<feature type="transmembrane region" description="Helical" evidence="1">
    <location>
        <begin position="67"/>
        <end position="88"/>
    </location>
</feature>
<dbReference type="RefSeq" id="WP_232548145.1">
    <property type="nucleotide sequence ID" value="NZ_CP115965.1"/>
</dbReference>
<dbReference type="Pfam" id="PF17197">
    <property type="entry name" value="DUF5134"/>
    <property type="match status" value="1"/>
</dbReference>
<sequence>MFHVADTPVMVVGLLVLFTFCAVWEVVALARSRTATQRVSSGLHLVMALVMAGMVLPLTWAPLRDVVGFPVLIGFFALGVAWFVALALRGADHRWHFAGHAVMFAAMAWHLAGMAVMRQAMQGGSAPGHGHAAHTGHAGGAMASQPLGVVAWVGVPFMAYLAVGALVALVRALAPVRRAPHSAAVADEPGVGALVPVGCTAPHRAGGLTQRMSELAAAAMLGGMFWMSVGLLAPVAPWLGVLSF</sequence>
<organism evidence="2 3">
    <name type="scientific">Propioniciclava soli</name>
    <dbReference type="NCBI Taxonomy" id="2775081"/>
    <lineage>
        <taxon>Bacteria</taxon>
        <taxon>Bacillati</taxon>
        <taxon>Actinomycetota</taxon>
        <taxon>Actinomycetes</taxon>
        <taxon>Propionibacteriales</taxon>
        <taxon>Propionibacteriaceae</taxon>
        <taxon>Propioniciclava</taxon>
    </lineage>
</organism>
<protein>
    <submittedName>
        <fullName evidence="2">DUF5134 domain-containing protein</fullName>
    </submittedName>
</protein>
<proteinExistence type="predicted"/>
<evidence type="ECO:0000313" key="2">
    <source>
        <dbReference type="EMBL" id="WZW99931.1"/>
    </source>
</evidence>
<feature type="transmembrane region" description="Helical" evidence="1">
    <location>
        <begin position="42"/>
        <end position="61"/>
    </location>
</feature>
<gene>
    <name evidence="2" type="ORF">PCC79_07030</name>
</gene>
<feature type="transmembrane region" description="Helical" evidence="1">
    <location>
        <begin position="95"/>
        <end position="117"/>
    </location>
</feature>
<reference evidence="2 3" key="1">
    <citation type="journal article" date="2023" name="Environ Microbiome">
        <title>A coral-associated actinobacterium mitigates coral bleaching under heat stress.</title>
        <authorList>
            <person name="Li J."/>
            <person name="Zou Y."/>
            <person name="Li Q."/>
            <person name="Zhang J."/>
            <person name="Bourne D.G."/>
            <person name="Lyu Y."/>
            <person name="Liu C."/>
            <person name="Zhang S."/>
        </authorList>
    </citation>
    <scope>NUCLEOTIDE SEQUENCE [LARGE SCALE GENOMIC DNA]</scope>
    <source>
        <strain evidence="2 3">SCSIO 13291</strain>
    </source>
</reference>
<feature type="transmembrane region" description="Helical" evidence="1">
    <location>
        <begin position="12"/>
        <end position="30"/>
    </location>
</feature>
<name>A0ABZ3CBF4_9ACTN</name>